<gene>
    <name evidence="1" type="ORF">RDn1_347</name>
</gene>
<protein>
    <submittedName>
        <fullName evidence="1">Uncharacterized protein</fullName>
    </submittedName>
</protein>
<reference evidence="1 2" key="1">
    <citation type="journal article" date="2019" name="ISME J.">
        <title>Genome analyses of uncultured TG2/ZB3 bacteria in 'Margulisbacteria' specifically attached to ectosymbiotic spirochetes of protists in the termite gut.</title>
        <authorList>
            <person name="Utami Y.D."/>
            <person name="Kuwahara H."/>
            <person name="Igai K."/>
            <person name="Murakami T."/>
            <person name="Sugaya K."/>
            <person name="Morikawa T."/>
            <person name="Nagura Y."/>
            <person name="Yuki M."/>
            <person name="Deevong P."/>
            <person name="Inoue T."/>
            <person name="Kihara K."/>
            <person name="Lo N."/>
            <person name="Yamada A."/>
            <person name="Ohkuma M."/>
            <person name="Hongoh Y."/>
        </authorList>
    </citation>
    <scope>NUCLEOTIDE SEQUENCE [LARGE SCALE GENOMIC DNA]</scope>
    <source>
        <strain evidence="1">RsDinE6-01</strain>
    </source>
</reference>
<organism evidence="1 2">
    <name type="scientific">Candidatus Termititenax dinenymphae</name>
    <dbReference type="NCBI Taxonomy" id="2218523"/>
    <lineage>
        <taxon>Bacteria</taxon>
        <taxon>Bacillati</taxon>
        <taxon>Candidatus Margulisiibacteriota</taxon>
        <taxon>Candidatus Termititenacia</taxon>
        <taxon>Candidatus Termititenacales</taxon>
        <taxon>Candidatus Termititenacaceae</taxon>
        <taxon>Candidatus Termititenax</taxon>
    </lineage>
</organism>
<dbReference type="AlphaFoldDB" id="A0A388TK55"/>
<evidence type="ECO:0000313" key="2">
    <source>
        <dbReference type="Proteomes" id="UP000282196"/>
    </source>
</evidence>
<dbReference type="EMBL" id="BGZP01000028">
    <property type="protein sequence ID" value="GBR77688.1"/>
    <property type="molecule type" value="Genomic_DNA"/>
</dbReference>
<accession>A0A388TK55</accession>
<proteinExistence type="predicted"/>
<name>A0A388TK55_9BACT</name>
<sequence>NKEIENRFKINENILRYMITLSLPKAEVKA</sequence>
<dbReference type="Proteomes" id="UP000282196">
    <property type="component" value="Unassembled WGS sequence"/>
</dbReference>
<feature type="non-terminal residue" evidence="1">
    <location>
        <position position="1"/>
    </location>
</feature>
<evidence type="ECO:0000313" key="1">
    <source>
        <dbReference type="EMBL" id="GBR77688.1"/>
    </source>
</evidence>
<keyword evidence="2" id="KW-1185">Reference proteome</keyword>
<comment type="caution">
    <text evidence="1">The sequence shown here is derived from an EMBL/GenBank/DDBJ whole genome shotgun (WGS) entry which is preliminary data.</text>
</comment>